<dbReference type="AlphaFoldDB" id="A0A0K2SXW5"/>
<name>A0A0K2SXW5_LEPSM</name>
<organism evidence="1">
    <name type="scientific">Lepeophtheirus salmonis</name>
    <name type="common">Salmon louse</name>
    <name type="synonym">Caligus salmonis</name>
    <dbReference type="NCBI Taxonomy" id="72036"/>
    <lineage>
        <taxon>Eukaryota</taxon>
        <taxon>Metazoa</taxon>
        <taxon>Ecdysozoa</taxon>
        <taxon>Arthropoda</taxon>
        <taxon>Crustacea</taxon>
        <taxon>Multicrustacea</taxon>
        <taxon>Hexanauplia</taxon>
        <taxon>Copepoda</taxon>
        <taxon>Siphonostomatoida</taxon>
        <taxon>Caligidae</taxon>
        <taxon>Lepeophtheirus</taxon>
    </lineage>
</organism>
<sequence>MTYLFEQIGKEWLQMCEIMSRIEKGRRSQSTVVAFFDPSLIMF</sequence>
<proteinExistence type="predicted"/>
<reference evidence="1" key="1">
    <citation type="submission" date="2014-05" db="EMBL/GenBank/DDBJ databases">
        <authorList>
            <person name="Chronopoulou M."/>
        </authorList>
    </citation>
    <scope>NUCLEOTIDE SEQUENCE</scope>
    <source>
        <tissue evidence="1">Whole organism</tissue>
    </source>
</reference>
<evidence type="ECO:0000313" key="1">
    <source>
        <dbReference type="EMBL" id="CDW18116.1"/>
    </source>
</evidence>
<dbReference type="EMBL" id="HACA01000755">
    <property type="protein sequence ID" value="CDW18116.1"/>
    <property type="molecule type" value="Transcribed_RNA"/>
</dbReference>
<protein>
    <submittedName>
        <fullName evidence="1">Uncharacterized protein</fullName>
    </submittedName>
</protein>
<accession>A0A0K2SXW5</accession>